<dbReference type="EMBL" id="LN899826">
    <property type="protein sequence ID" value="CUV37941.1"/>
    <property type="molecule type" value="Genomic_DNA"/>
</dbReference>
<dbReference type="AlphaFoldDB" id="A0A0S4U101"/>
<evidence type="ECO:0000313" key="5">
    <source>
        <dbReference type="EMBL" id="CUV37381.1"/>
    </source>
</evidence>
<sequence length="22" mass="2428">MLDASLVEDVELVLVDDRIALV</sequence>
<dbReference type="EMBL" id="LN899822">
    <property type="protein sequence ID" value="CUV59212.1"/>
    <property type="molecule type" value="Genomic_DNA"/>
</dbReference>
<dbReference type="EMBL" id="LN899820">
    <property type="protein sequence ID" value="CUV53228.1"/>
    <property type="molecule type" value="Genomic_DNA"/>
</dbReference>
<evidence type="ECO:0000313" key="6">
    <source>
        <dbReference type="EMBL" id="CUV37941.1"/>
    </source>
</evidence>
<dbReference type="EMBL" id="LN899823">
    <property type="protein sequence ID" value="CUV21551.1"/>
    <property type="molecule type" value="Genomic_DNA"/>
</dbReference>
<accession>A0A0S4U101</accession>
<evidence type="ECO:0000313" key="7">
    <source>
        <dbReference type="EMBL" id="CUV43169.1"/>
    </source>
</evidence>
<evidence type="ECO:0000313" key="2">
    <source>
        <dbReference type="EMBL" id="CUV19984.1"/>
    </source>
</evidence>
<dbReference type="EMBL" id="LN899825">
    <property type="protein sequence ID" value="CUV37381.1"/>
    <property type="molecule type" value="Genomic_DNA"/>
</dbReference>
<evidence type="ECO:0000313" key="9">
    <source>
        <dbReference type="EMBL" id="CUV59212.1"/>
    </source>
</evidence>
<dbReference type="EMBL" id="LN899821">
    <property type="protein sequence ID" value="CUV19984.1"/>
    <property type="molecule type" value="Genomic_DNA"/>
</dbReference>
<evidence type="ECO:0000313" key="3">
    <source>
        <dbReference type="EMBL" id="CUV21551.1"/>
    </source>
</evidence>
<protein>
    <submittedName>
        <fullName evidence="1">Uncharacterized protein</fullName>
    </submittedName>
</protein>
<name>A0A0S4U101_RALSL</name>
<dbReference type="EMBL" id="LN899824">
    <property type="protein sequence ID" value="CUV28275.1"/>
    <property type="molecule type" value="Genomic_DNA"/>
</dbReference>
<gene>
    <name evidence="2" type="ORF">PSS4_v1_1290032</name>
    <name evidence="9" type="ORF">RD1301_v1_320006</name>
    <name evidence="3" type="ORF">RUN1744_v1_40006</name>
    <name evidence="4" type="ORF">RUN1985_v1_190069</name>
    <name evidence="8" type="ORF">RUN215_v1_100017</name>
    <name evidence="1" type="ORF">RUN39_v1_2860002</name>
    <name evidence="5" type="ORF">TD1301_v1_3330012</name>
    <name evidence="6" type="ORF">TF3108_v1_50062</name>
    <name evidence="7" type="ORF">TO10_v1_10070</name>
</gene>
<reference evidence="1" key="1">
    <citation type="submission" date="2015-10" db="EMBL/GenBank/DDBJ databases">
        <authorList>
            <person name="Gilbert D.G."/>
        </authorList>
    </citation>
    <scope>NUCLEOTIDE SEQUENCE</scope>
    <source>
        <strain evidence="1">Phyl III-seqv23</strain>
    </source>
</reference>
<dbReference type="EMBL" id="LN899819">
    <property type="protein sequence ID" value="CUV15917.1"/>
    <property type="molecule type" value="Genomic_DNA"/>
</dbReference>
<dbReference type="EMBL" id="LN899827">
    <property type="protein sequence ID" value="CUV43169.1"/>
    <property type="molecule type" value="Genomic_DNA"/>
</dbReference>
<evidence type="ECO:0000313" key="8">
    <source>
        <dbReference type="EMBL" id="CUV53228.1"/>
    </source>
</evidence>
<organism evidence="1">
    <name type="scientific">Ralstonia solanacearum</name>
    <name type="common">Pseudomonas solanacearum</name>
    <dbReference type="NCBI Taxonomy" id="305"/>
    <lineage>
        <taxon>Bacteria</taxon>
        <taxon>Pseudomonadati</taxon>
        <taxon>Pseudomonadota</taxon>
        <taxon>Betaproteobacteria</taxon>
        <taxon>Burkholderiales</taxon>
        <taxon>Burkholderiaceae</taxon>
        <taxon>Ralstonia</taxon>
        <taxon>Ralstonia solanacearum species complex</taxon>
    </lineage>
</organism>
<proteinExistence type="predicted"/>
<evidence type="ECO:0000313" key="4">
    <source>
        <dbReference type="EMBL" id="CUV28275.1"/>
    </source>
</evidence>
<evidence type="ECO:0000313" key="1">
    <source>
        <dbReference type="EMBL" id="CUV15917.1"/>
    </source>
</evidence>